<dbReference type="PANTHER" id="PTHR43140">
    <property type="entry name" value="TYPE-1 RESTRICTION ENZYME ECOKI SPECIFICITY PROTEIN"/>
    <property type="match status" value="1"/>
</dbReference>
<dbReference type="EMBL" id="CABWIK020000016">
    <property type="protein sequence ID" value="CAB3968095.1"/>
    <property type="molecule type" value="Genomic_DNA"/>
</dbReference>
<keyword evidence="2" id="KW-0680">Restriction system</keyword>
<dbReference type="GO" id="GO:0009307">
    <property type="term" value="P:DNA restriction-modification system"/>
    <property type="evidence" value="ECO:0007669"/>
    <property type="project" value="UniProtKB-KW"/>
</dbReference>
<sequence>MIFDEENIPQLPMSWAVLSVEEAFEQVTVGAKKLKTKDALEQGRFPVIDQGASETSGYTDDANLVISASQEAPIVLFGDHTRVLKYITTDFVPGADGTKLLAPKEMLDHAYAYQVLRAIRLPDRGYGRHYQYLRSSIIPIAPLAEQKRIADTLDRVLARVEGCRERLDRIPAILKRFRQTVLAAAMSGRLTADWRDGCGASEDAPALLQKVQAAKLSWADSNSSHNESGRVSKRASGASQRAFDSRGLPDSWRWSALEDALLMVVDCHNKTAPYEQTGIPLVRTSNIRDRAIIWADMKYVNEVTYTYWSRRCPPEGGDLIFTREAPMGEVAIVPSEPRFCLGQRTMLFRPVDSLISGRYLLISVSEPHFKIRSELVAVGSGVKHLRVGDVSELLVPIPPKEEQDEIVRRVEKLFAIADRLEERVNNARRAADRLTPALLAKAFRGELVPQDPNDEPAEELIERLKALTTSLGTKGKRSKRPSAAAAEVS</sequence>
<comment type="similarity">
    <text evidence="1">Belongs to the type-I restriction system S methylase family.</text>
</comment>
<evidence type="ECO:0000259" key="5">
    <source>
        <dbReference type="Pfam" id="PF01420"/>
    </source>
</evidence>
<feature type="domain" description="Type I restriction modification DNA specificity" evidence="5">
    <location>
        <begin position="312"/>
        <end position="426"/>
    </location>
</feature>
<evidence type="ECO:0000256" key="2">
    <source>
        <dbReference type="ARBA" id="ARBA00022747"/>
    </source>
</evidence>
<evidence type="ECO:0000256" key="3">
    <source>
        <dbReference type="ARBA" id="ARBA00023125"/>
    </source>
</evidence>
<evidence type="ECO:0000313" key="7">
    <source>
        <dbReference type="Proteomes" id="UP000494322"/>
    </source>
</evidence>
<accession>A0A6J5J9G4</accession>
<dbReference type="InterPro" id="IPR044946">
    <property type="entry name" value="Restrct_endonuc_typeI_TRD_sf"/>
</dbReference>
<dbReference type="CDD" id="cd17246">
    <property type="entry name" value="RMtype1_S_SonII-TRD2-CR2_like"/>
    <property type="match status" value="1"/>
</dbReference>
<dbReference type="InterPro" id="IPR000055">
    <property type="entry name" value="Restrct_endonuc_typeI_TRD"/>
</dbReference>
<protein>
    <submittedName>
        <fullName evidence="6">Type-1 restriction enzyme EcoKI specificity protein</fullName>
    </submittedName>
</protein>
<reference evidence="6 7" key="1">
    <citation type="submission" date="2020-04" db="EMBL/GenBank/DDBJ databases">
        <authorList>
            <person name="Depoorter E."/>
        </authorList>
    </citation>
    <scope>NUCLEOTIDE SEQUENCE [LARGE SCALE GENOMIC DNA]</scope>
    <source>
        <strain evidence="6 7">BCC0132</strain>
    </source>
</reference>
<dbReference type="PANTHER" id="PTHR43140:SF1">
    <property type="entry name" value="TYPE I RESTRICTION ENZYME ECOKI SPECIFICITY SUBUNIT"/>
    <property type="match status" value="1"/>
</dbReference>
<dbReference type="Gene3D" id="3.90.220.20">
    <property type="entry name" value="DNA methylase specificity domains"/>
    <property type="match status" value="2"/>
</dbReference>
<dbReference type="RefSeq" id="WP_175238513.1">
    <property type="nucleotide sequence ID" value="NZ_CABWIK020000016.1"/>
</dbReference>
<dbReference type="SUPFAM" id="SSF116734">
    <property type="entry name" value="DNA methylase specificity domain"/>
    <property type="match status" value="2"/>
</dbReference>
<gene>
    <name evidence="6" type="primary">hsdS</name>
    <name evidence="6" type="ORF">BCO9919_03102</name>
</gene>
<dbReference type="AlphaFoldDB" id="A0A6J5J9G4"/>
<feature type="region of interest" description="Disordered" evidence="4">
    <location>
        <begin position="219"/>
        <end position="246"/>
    </location>
</feature>
<dbReference type="Proteomes" id="UP000494322">
    <property type="component" value="Unassembled WGS sequence"/>
</dbReference>
<name>A0A6J5J9G4_9BURK</name>
<evidence type="ECO:0000256" key="4">
    <source>
        <dbReference type="SAM" id="MobiDB-lite"/>
    </source>
</evidence>
<keyword evidence="3" id="KW-0238">DNA-binding</keyword>
<dbReference type="Pfam" id="PF01420">
    <property type="entry name" value="Methylase_S"/>
    <property type="match status" value="1"/>
</dbReference>
<evidence type="ECO:0000256" key="1">
    <source>
        <dbReference type="ARBA" id="ARBA00010923"/>
    </source>
</evidence>
<dbReference type="InterPro" id="IPR051212">
    <property type="entry name" value="Type-I_RE_S_subunit"/>
</dbReference>
<proteinExistence type="inferred from homology"/>
<organism evidence="6 7">
    <name type="scientific">Burkholderia cenocepacia</name>
    <dbReference type="NCBI Taxonomy" id="95486"/>
    <lineage>
        <taxon>Bacteria</taxon>
        <taxon>Pseudomonadati</taxon>
        <taxon>Pseudomonadota</taxon>
        <taxon>Betaproteobacteria</taxon>
        <taxon>Burkholderiales</taxon>
        <taxon>Burkholderiaceae</taxon>
        <taxon>Burkholderia</taxon>
        <taxon>Burkholderia cepacia complex</taxon>
    </lineage>
</organism>
<evidence type="ECO:0000313" key="6">
    <source>
        <dbReference type="EMBL" id="CAB3968095.1"/>
    </source>
</evidence>
<dbReference type="GO" id="GO:0003677">
    <property type="term" value="F:DNA binding"/>
    <property type="evidence" value="ECO:0007669"/>
    <property type="project" value="UniProtKB-KW"/>
</dbReference>